<dbReference type="Proteomes" id="UP001353952">
    <property type="component" value="Unassembled WGS sequence"/>
</dbReference>
<gene>
    <name evidence="2" type="ORF">RFN57_37500</name>
</gene>
<evidence type="ECO:0000313" key="2">
    <source>
        <dbReference type="EMBL" id="MEC7057947.1"/>
    </source>
</evidence>
<reference evidence="2 3" key="1">
    <citation type="submission" date="2024-01" db="EMBL/GenBank/DDBJ databases">
        <title>Genome analysis.</title>
        <authorList>
            <person name="Zhang K."/>
        </authorList>
    </citation>
    <scope>NUCLEOTIDE SEQUENCE [LARGE SCALE GENOMIC DNA]</scope>
    <source>
        <strain evidence="2 3">CGMCC 4.1753</strain>
    </source>
</reference>
<feature type="region of interest" description="Disordered" evidence="1">
    <location>
        <begin position="114"/>
        <end position="136"/>
    </location>
</feature>
<evidence type="ECO:0000313" key="3">
    <source>
        <dbReference type="Proteomes" id="UP001353952"/>
    </source>
</evidence>
<proteinExistence type="predicted"/>
<comment type="caution">
    <text evidence="2">The sequence shown here is derived from an EMBL/GenBank/DDBJ whole genome shotgun (WGS) entry which is preliminary data.</text>
</comment>
<name>A0ABU6M815_9ACTN</name>
<dbReference type="EMBL" id="JAYXNZ010000002">
    <property type="protein sequence ID" value="MEC7057947.1"/>
    <property type="molecule type" value="Genomic_DNA"/>
</dbReference>
<organism evidence="2 3">
    <name type="scientific">Streptomyces violaceochromogenes</name>
    <dbReference type="NCBI Taxonomy" id="67377"/>
    <lineage>
        <taxon>Bacteria</taxon>
        <taxon>Bacillati</taxon>
        <taxon>Actinomycetota</taxon>
        <taxon>Actinomycetes</taxon>
        <taxon>Kitasatosporales</taxon>
        <taxon>Streptomycetaceae</taxon>
        <taxon>Streptomyces</taxon>
    </lineage>
</organism>
<dbReference type="RefSeq" id="WP_191845057.1">
    <property type="nucleotide sequence ID" value="NZ_BMUO01000001.1"/>
</dbReference>
<sequence length="408" mass="44676">MRAGWIRLWRWTAWGGIGLSLYAGWLTVDDVRDRASSEREIDAACDRLISPAAVMDLRDGMVRATTSEYNRFDAGQLPGSCTVYKVPEPGKSQALFTLVVQGISASRPLNRIGDDSRLEPFDTSGGAGSRKQDVTAVADRRPEPQPLAGGLGWHGNRYTTVRAECGPGSEPAAPTLLHVTARADYEDVSAADRQRLARIARSAADVLTLRIGCRTRLPELHDNQLPLAPTALRPAQSVSGSCRWFAEYTGRHAQGRLPDRALAVPTRQQNPAESCLLAVSPKRVRHIAEDVPEKDRDFARAALTHSPWWLRTVTYLGTEARTVGYDSVGSEDKIIKLGTAGHSNGAWWVSSLCDGKPALHTLSSGYTYDNILGADVLSALFRAYVNDFTKQHGCTHVKYPEAKDFRSP</sequence>
<keyword evidence="3" id="KW-1185">Reference proteome</keyword>
<protein>
    <recommendedName>
        <fullName evidence="4">Aromatic ring-opening dioxygenase LigA</fullName>
    </recommendedName>
</protein>
<evidence type="ECO:0008006" key="4">
    <source>
        <dbReference type="Google" id="ProtNLM"/>
    </source>
</evidence>
<accession>A0ABU6M815</accession>
<evidence type="ECO:0000256" key="1">
    <source>
        <dbReference type="SAM" id="MobiDB-lite"/>
    </source>
</evidence>